<dbReference type="HOGENOM" id="CLU_166990_2_0_1"/>
<gene>
    <name evidence="2" type="ORF">BOTBODRAFT_39079</name>
</gene>
<dbReference type="Proteomes" id="UP000027195">
    <property type="component" value="Unassembled WGS sequence"/>
</dbReference>
<dbReference type="OrthoDB" id="2093409at2759"/>
<evidence type="ECO:0000313" key="2">
    <source>
        <dbReference type="EMBL" id="KDQ07097.1"/>
    </source>
</evidence>
<keyword evidence="3" id="KW-1185">Reference proteome</keyword>
<keyword evidence="1" id="KW-1133">Transmembrane helix</keyword>
<dbReference type="PANTHER" id="PTHR38488:SF1">
    <property type="entry name" value="OXIDOREDUCTASE 9.5 KDA SUBUNIT, PUTATIVE (AFU_ORTHOLOGUE AFUA_5G08980)-RELATED"/>
    <property type="match status" value="1"/>
</dbReference>
<proteinExistence type="predicted"/>
<dbReference type="PANTHER" id="PTHR38488">
    <property type="entry name" value="OXIDOREDUCTASE 9.5 KDA SUBUNIT, PUTATIVE (AFU_ORTHOLOGUE AFUA_5G08980)-RELATED"/>
    <property type="match status" value="1"/>
</dbReference>
<keyword evidence="1" id="KW-0812">Transmembrane</keyword>
<name>A0A067M5D8_BOTB1</name>
<organism evidence="2 3">
    <name type="scientific">Botryobasidium botryosum (strain FD-172 SS1)</name>
    <dbReference type="NCBI Taxonomy" id="930990"/>
    <lineage>
        <taxon>Eukaryota</taxon>
        <taxon>Fungi</taxon>
        <taxon>Dikarya</taxon>
        <taxon>Basidiomycota</taxon>
        <taxon>Agaricomycotina</taxon>
        <taxon>Agaricomycetes</taxon>
        <taxon>Cantharellales</taxon>
        <taxon>Botryobasidiaceae</taxon>
        <taxon>Botryobasidium</taxon>
    </lineage>
</organism>
<evidence type="ECO:0000313" key="3">
    <source>
        <dbReference type="Proteomes" id="UP000027195"/>
    </source>
</evidence>
<evidence type="ECO:0008006" key="4">
    <source>
        <dbReference type="Google" id="ProtNLM"/>
    </source>
</evidence>
<dbReference type="CDD" id="cd22903">
    <property type="entry name" value="NI9M"/>
    <property type="match status" value="1"/>
</dbReference>
<accession>A0A067M5D8</accession>
<dbReference type="AlphaFoldDB" id="A0A067M5D8"/>
<dbReference type="EMBL" id="KL198115">
    <property type="protein sequence ID" value="KDQ07097.1"/>
    <property type="molecule type" value="Genomic_DNA"/>
</dbReference>
<reference evidence="3" key="1">
    <citation type="journal article" date="2014" name="Proc. Natl. Acad. Sci. U.S.A.">
        <title>Extensive sampling of basidiomycete genomes demonstrates inadequacy of the white-rot/brown-rot paradigm for wood decay fungi.</title>
        <authorList>
            <person name="Riley R."/>
            <person name="Salamov A.A."/>
            <person name="Brown D.W."/>
            <person name="Nagy L.G."/>
            <person name="Floudas D."/>
            <person name="Held B.W."/>
            <person name="Levasseur A."/>
            <person name="Lombard V."/>
            <person name="Morin E."/>
            <person name="Otillar R."/>
            <person name="Lindquist E.A."/>
            <person name="Sun H."/>
            <person name="LaButti K.M."/>
            <person name="Schmutz J."/>
            <person name="Jabbour D."/>
            <person name="Luo H."/>
            <person name="Baker S.E."/>
            <person name="Pisabarro A.G."/>
            <person name="Walton J.D."/>
            <person name="Blanchette R.A."/>
            <person name="Henrissat B."/>
            <person name="Martin F."/>
            <person name="Cullen D."/>
            <person name="Hibbett D.S."/>
            <person name="Grigoriev I.V."/>
        </authorList>
    </citation>
    <scope>NUCLEOTIDE SEQUENCE [LARGE SCALE GENOMIC DNA]</scope>
    <source>
        <strain evidence="3">FD-172 SS1</strain>
    </source>
</reference>
<dbReference type="InterPro" id="IPR039961">
    <property type="entry name" value="Nuo9.5"/>
</dbReference>
<feature type="transmembrane region" description="Helical" evidence="1">
    <location>
        <begin position="28"/>
        <end position="46"/>
    </location>
</feature>
<evidence type="ECO:0000256" key="1">
    <source>
        <dbReference type="SAM" id="Phobius"/>
    </source>
</evidence>
<sequence length="81" mass="9179">MASVINVFASPFRNTYRYLRQSAHERPVIFWSILLGSIGPVAVGVVPPVRKSFGWKPAERIPTTYPVPNRPRHAVQGYEDE</sequence>
<protein>
    <recommendedName>
        <fullName evidence="4">NADH-ubiquinone oxidoreductase 9.5 kDa subunit</fullName>
    </recommendedName>
</protein>
<keyword evidence="1" id="KW-0472">Membrane</keyword>
<dbReference type="InParanoid" id="A0A067M5D8"/>
<dbReference type="STRING" id="930990.A0A067M5D8"/>